<dbReference type="RefSeq" id="WP_250201540.1">
    <property type="nucleotide sequence ID" value="NZ_CP097649.1"/>
</dbReference>
<dbReference type="Pfam" id="PF16252">
    <property type="entry name" value="DUF4908"/>
    <property type="match status" value="1"/>
</dbReference>
<keyword evidence="1" id="KW-0732">Signal</keyword>
<evidence type="ECO:0000256" key="1">
    <source>
        <dbReference type="SAM" id="SignalP"/>
    </source>
</evidence>
<feature type="signal peptide" evidence="1">
    <location>
        <begin position="1"/>
        <end position="27"/>
    </location>
</feature>
<dbReference type="Proteomes" id="UP001055429">
    <property type="component" value="Chromosome"/>
</dbReference>
<evidence type="ECO:0000313" key="3">
    <source>
        <dbReference type="Proteomes" id="UP001055429"/>
    </source>
</evidence>
<gene>
    <name evidence="2" type="ORF">M8231_11995</name>
</gene>
<reference evidence="2" key="1">
    <citation type="submission" date="2022-05" db="EMBL/GenBank/DDBJ databases">
        <title>Brevundimonas albigilva TT17 genome sequence.</title>
        <authorList>
            <person name="Lee K."/>
            <person name="Son H."/>
        </authorList>
    </citation>
    <scope>NUCLEOTIDE SEQUENCE</scope>
    <source>
        <strain evidence="2">TT17</strain>
    </source>
</reference>
<accession>A0ABY4SLI7</accession>
<dbReference type="EMBL" id="CP097649">
    <property type="protein sequence ID" value="URI14536.1"/>
    <property type="molecule type" value="Genomic_DNA"/>
</dbReference>
<name>A0ABY4SLI7_9CAUL</name>
<protein>
    <submittedName>
        <fullName evidence="2">DUF4908 domain-containing protein</fullName>
    </submittedName>
</protein>
<organism evidence="2 3">
    <name type="scientific">Brevundimonas albigilva</name>
    <dbReference type="NCBI Taxonomy" id="1312364"/>
    <lineage>
        <taxon>Bacteria</taxon>
        <taxon>Pseudomonadati</taxon>
        <taxon>Pseudomonadota</taxon>
        <taxon>Alphaproteobacteria</taxon>
        <taxon>Caulobacterales</taxon>
        <taxon>Caulobacteraceae</taxon>
        <taxon>Brevundimonas</taxon>
    </lineage>
</organism>
<keyword evidence="3" id="KW-1185">Reference proteome</keyword>
<sequence>MTTMALVAFVAAALSLLIALAPSMAEAQSRRAMPSTGRYVSDGGQAFVLDSSGVRPLLRFDQSAEIWVLRPTPAPRGDIIYRNDNGDQILRVTADGGITLYTTRTPQGSPVSRSGAAQPLRTPNLGPVQLFNLMARRSNLVSEAVGRLITIDLDGSQSEALCVEALIVTTDAVIRMARNPSTRGAVNRLRKISIVEGGRASVTFSRGELRVMVDPSRGIVGRPSSAVVIRTMAGD</sequence>
<evidence type="ECO:0000313" key="2">
    <source>
        <dbReference type="EMBL" id="URI14536.1"/>
    </source>
</evidence>
<feature type="chain" id="PRO_5045071160" evidence="1">
    <location>
        <begin position="28"/>
        <end position="235"/>
    </location>
</feature>
<dbReference type="InterPro" id="IPR032591">
    <property type="entry name" value="DUF4908"/>
</dbReference>
<proteinExistence type="predicted"/>